<dbReference type="CDD" id="cd01012">
    <property type="entry name" value="YcaC_related"/>
    <property type="match status" value="1"/>
</dbReference>
<sequence>MHVNLMAKAGLGQLIIIDMQTRLTAVMPQEAMQAAIRNSGILATAATMLEVPILLTEQYPKGLGHTVPELLAVLPNPQAVEKTVFSCMAEPIFSRQLTSDRSQLILAGIEAHVCVLQTALDLISTGKQVFVAEDAIVSRNPANKENALARMRDAGCIITNTESIVFEWLGKAEGDAFKVISKLIR</sequence>
<dbReference type="Gene3D" id="3.40.50.850">
    <property type="entry name" value="Isochorismatase-like"/>
    <property type="match status" value="1"/>
</dbReference>
<protein>
    <submittedName>
        <fullName evidence="2">Isochorismatase family protein</fullName>
    </submittedName>
</protein>
<organism evidence="2">
    <name type="scientific">mine drainage metagenome</name>
    <dbReference type="NCBI Taxonomy" id="410659"/>
    <lineage>
        <taxon>unclassified sequences</taxon>
        <taxon>metagenomes</taxon>
        <taxon>ecological metagenomes</taxon>
    </lineage>
</organism>
<dbReference type="AlphaFoldDB" id="A0A1J5RT36"/>
<dbReference type="SUPFAM" id="SSF52499">
    <property type="entry name" value="Isochorismatase-like hydrolases"/>
    <property type="match status" value="1"/>
</dbReference>
<dbReference type="PANTHER" id="PTHR14119:SF3">
    <property type="entry name" value="ISOCHORISMATASE DOMAIN-CONTAINING PROTEIN 2"/>
    <property type="match status" value="1"/>
</dbReference>
<proteinExistence type="predicted"/>
<comment type="caution">
    <text evidence="2">The sequence shown here is derived from an EMBL/GenBank/DDBJ whole genome shotgun (WGS) entry which is preliminary data.</text>
</comment>
<dbReference type="InterPro" id="IPR000868">
    <property type="entry name" value="Isochorismatase-like_dom"/>
</dbReference>
<evidence type="ECO:0000313" key="2">
    <source>
        <dbReference type="EMBL" id="OIQ99134.1"/>
    </source>
</evidence>
<name>A0A1J5RT36_9ZZZZ</name>
<dbReference type="EMBL" id="MLJW01000110">
    <property type="protein sequence ID" value="OIQ99134.1"/>
    <property type="molecule type" value="Genomic_DNA"/>
</dbReference>
<reference evidence="2" key="1">
    <citation type="submission" date="2016-10" db="EMBL/GenBank/DDBJ databases">
        <title>Sequence of Gallionella enrichment culture.</title>
        <authorList>
            <person name="Poehlein A."/>
            <person name="Muehling M."/>
            <person name="Daniel R."/>
        </authorList>
    </citation>
    <scope>NUCLEOTIDE SEQUENCE</scope>
</reference>
<evidence type="ECO:0000259" key="1">
    <source>
        <dbReference type="Pfam" id="PF00857"/>
    </source>
</evidence>
<accession>A0A1J5RT36</accession>
<feature type="domain" description="Isochorismatase-like" evidence="1">
    <location>
        <begin position="14"/>
        <end position="162"/>
    </location>
</feature>
<dbReference type="InterPro" id="IPR050993">
    <property type="entry name" value="Isochorismatase_domain"/>
</dbReference>
<dbReference type="Pfam" id="PF00857">
    <property type="entry name" value="Isochorismatase"/>
    <property type="match status" value="1"/>
</dbReference>
<dbReference type="InterPro" id="IPR036380">
    <property type="entry name" value="Isochorismatase-like_sf"/>
</dbReference>
<dbReference type="PANTHER" id="PTHR14119">
    <property type="entry name" value="HYDROLASE"/>
    <property type="match status" value="1"/>
</dbReference>
<gene>
    <name evidence="2" type="ORF">GALL_188710</name>
</gene>